<dbReference type="STRING" id="1802605.A3A61_01885"/>
<evidence type="ECO:0000256" key="1">
    <source>
        <dbReference type="SAM" id="Phobius"/>
    </source>
</evidence>
<gene>
    <name evidence="2" type="ORF">A3A61_01885</name>
</gene>
<dbReference type="EMBL" id="MHDB01000039">
    <property type="protein sequence ID" value="OGY30974.1"/>
    <property type="molecule type" value="Genomic_DNA"/>
</dbReference>
<evidence type="ECO:0000313" key="3">
    <source>
        <dbReference type="Proteomes" id="UP000177718"/>
    </source>
</evidence>
<comment type="caution">
    <text evidence="2">The sequence shown here is derived from an EMBL/GenBank/DDBJ whole genome shotgun (WGS) entry which is preliminary data.</text>
</comment>
<evidence type="ECO:0000313" key="2">
    <source>
        <dbReference type="EMBL" id="OGY30974.1"/>
    </source>
</evidence>
<feature type="transmembrane region" description="Helical" evidence="1">
    <location>
        <begin position="6"/>
        <end position="29"/>
    </location>
</feature>
<sequence length="112" mass="12634">MKVLRIGLKVLGTLIEFLFPPLFWVELAYLRIRASSRKSGEGHQSDGFNFTICLGGHFVNLILVVVVGLVAILVNWFTYHTVPVWWIWVIGLVWLVYDVGVTSALDGLLYEG</sequence>
<accession>A0A1G1WTE2</accession>
<organism evidence="2 3">
    <name type="scientific">Candidatus Woykebacteria bacterium RIFCSPLOWO2_01_FULL_43_14</name>
    <dbReference type="NCBI Taxonomy" id="1802605"/>
    <lineage>
        <taxon>Bacteria</taxon>
        <taxon>Candidatus Woykeibacteriota</taxon>
    </lineage>
</organism>
<proteinExistence type="predicted"/>
<keyword evidence="1" id="KW-1133">Transmembrane helix</keyword>
<keyword evidence="1" id="KW-0472">Membrane</keyword>
<name>A0A1G1WTE2_9BACT</name>
<dbReference type="AlphaFoldDB" id="A0A1G1WTE2"/>
<feature type="transmembrane region" description="Helical" evidence="1">
    <location>
        <begin position="85"/>
        <end position="110"/>
    </location>
</feature>
<feature type="transmembrane region" description="Helical" evidence="1">
    <location>
        <begin position="50"/>
        <end position="79"/>
    </location>
</feature>
<dbReference type="Proteomes" id="UP000177718">
    <property type="component" value="Unassembled WGS sequence"/>
</dbReference>
<protein>
    <submittedName>
        <fullName evidence="2">Uncharacterized protein</fullName>
    </submittedName>
</protein>
<keyword evidence="1" id="KW-0812">Transmembrane</keyword>
<reference evidence="2 3" key="1">
    <citation type="journal article" date="2016" name="Nat. Commun.">
        <title>Thousands of microbial genomes shed light on interconnected biogeochemical processes in an aquifer system.</title>
        <authorList>
            <person name="Anantharaman K."/>
            <person name="Brown C.T."/>
            <person name="Hug L.A."/>
            <person name="Sharon I."/>
            <person name="Castelle C.J."/>
            <person name="Probst A.J."/>
            <person name="Thomas B.C."/>
            <person name="Singh A."/>
            <person name="Wilkins M.J."/>
            <person name="Karaoz U."/>
            <person name="Brodie E.L."/>
            <person name="Williams K.H."/>
            <person name="Hubbard S.S."/>
            <person name="Banfield J.F."/>
        </authorList>
    </citation>
    <scope>NUCLEOTIDE SEQUENCE [LARGE SCALE GENOMIC DNA]</scope>
</reference>